<accession>A0A178IKY4</accession>
<dbReference type="AlphaFoldDB" id="A0A178IKY4"/>
<gene>
    <name evidence="2" type="ORF">AW736_11050</name>
</gene>
<dbReference type="Proteomes" id="UP000078486">
    <property type="component" value="Unassembled WGS sequence"/>
</dbReference>
<evidence type="ECO:0000313" key="3">
    <source>
        <dbReference type="Proteomes" id="UP000078486"/>
    </source>
</evidence>
<feature type="signal peptide" evidence="1">
    <location>
        <begin position="1"/>
        <end position="25"/>
    </location>
</feature>
<protein>
    <recommendedName>
        <fullName evidence="4">DUF481 domain-containing protein</fullName>
    </recommendedName>
</protein>
<reference evidence="2 3" key="1">
    <citation type="submission" date="2016-01" db="EMBL/GenBank/DDBJ databases">
        <title>High potential of lignocellulose degradation of a new Verrucomicrobia species.</title>
        <authorList>
            <person name="Wang Y."/>
            <person name="Shi Y."/>
            <person name="Qiu Z."/>
            <person name="Liu S."/>
            <person name="Yang H."/>
        </authorList>
    </citation>
    <scope>NUCLEOTIDE SEQUENCE [LARGE SCALE GENOMIC DNA]</scope>
    <source>
        <strain evidence="2 3">TSB47</strain>
    </source>
</reference>
<organism evidence="2 3">
    <name type="scientific">Termitidicoccus mucosus</name>
    <dbReference type="NCBI Taxonomy" id="1184151"/>
    <lineage>
        <taxon>Bacteria</taxon>
        <taxon>Pseudomonadati</taxon>
        <taxon>Verrucomicrobiota</taxon>
        <taxon>Opitutia</taxon>
        <taxon>Opitutales</taxon>
        <taxon>Opitutaceae</taxon>
        <taxon>Termitidicoccus</taxon>
    </lineage>
</organism>
<evidence type="ECO:0000256" key="1">
    <source>
        <dbReference type="SAM" id="SignalP"/>
    </source>
</evidence>
<keyword evidence="1" id="KW-0732">Signal</keyword>
<dbReference type="EMBL" id="LRRQ01000076">
    <property type="protein sequence ID" value="OAM89849.1"/>
    <property type="molecule type" value="Genomic_DNA"/>
</dbReference>
<feature type="chain" id="PRO_5008089120" description="DUF481 domain-containing protein" evidence="1">
    <location>
        <begin position="26"/>
        <end position="348"/>
    </location>
</feature>
<name>A0A178IKY4_9BACT</name>
<dbReference type="OrthoDB" id="186364at2"/>
<evidence type="ECO:0000313" key="2">
    <source>
        <dbReference type="EMBL" id="OAM89849.1"/>
    </source>
</evidence>
<sequence>MNLTKFVKILFTLLTGAFLTAILSADVIGTKNGSKLSGKVVSIDGTHVVLDTDFAGEIKIKQSEVESITTDGPLNVRLASGTVLEGAIGASAAPGDVHIAGKDGGVNTTVDKLAMTWTPGAIDPAVAALQRKWAYEAAADITGKTGNSEQLGMALQFRATLASSFDTLQFYTAYERQVTDHEKSSDQFKAGLDYQNNFAGRYSWYVRDEGGFDRVKDIDLYNVAAAGVGYDILKTKVDTLTGRVGLAYRYENYGDPLAEDLDSVGLDIGLNNQLTMNNWSMTNRISYVPAFDDFANYRFYHESYIELPLKIGWWKLRIGVSNDYNSKPPAGYEKLDTTYFTRLVLNWK</sequence>
<proteinExistence type="predicted"/>
<dbReference type="InterPro" id="IPR007433">
    <property type="entry name" value="DUF481"/>
</dbReference>
<dbReference type="Pfam" id="PF04338">
    <property type="entry name" value="DUF481"/>
    <property type="match status" value="1"/>
</dbReference>
<comment type="caution">
    <text evidence="2">The sequence shown here is derived from an EMBL/GenBank/DDBJ whole genome shotgun (WGS) entry which is preliminary data.</text>
</comment>
<keyword evidence="3" id="KW-1185">Reference proteome</keyword>
<dbReference type="STRING" id="1184151.AW736_11050"/>
<evidence type="ECO:0008006" key="4">
    <source>
        <dbReference type="Google" id="ProtNLM"/>
    </source>
</evidence>